<sequence length="107" mass="11509">MRPGRACRVQNVQRGKKVNKTELIEEIAKSADLTKASAARALDAMIDAVTNTLKNNDSVTLVGFGTFTVGERAARTGRDPRTKEAIKIKAAKVPKFKAGKALKDAVN</sequence>
<dbReference type="Gene3D" id="4.10.520.10">
    <property type="entry name" value="IHF-like DNA-binding proteins"/>
    <property type="match status" value="1"/>
</dbReference>
<proteinExistence type="inferred from homology"/>
<evidence type="ECO:0000313" key="5">
    <source>
        <dbReference type="EMBL" id="MCS0633754.1"/>
    </source>
</evidence>
<keyword evidence="2" id="KW-0226">DNA condensation</keyword>
<evidence type="ECO:0000256" key="4">
    <source>
        <dbReference type="RuleBase" id="RU003939"/>
    </source>
</evidence>
<dbReference type="CDD" id="cd13831">
    <property type="entry name" value="HU"/>
    <property type="match status" value="1"/>
</dbReference>
<dbReference type="SMART" id="SM00411">
    <property type="entry name" value="BHL"/>
    <property type="match status" value="1"/>
</dbReference>
<reference evidence="5" key="1">
    <citation type="submission" date="2022-08" db="EMBL/GenBank/DDBJ databases">
        <title>Reclassification of Massilia species as members of the genera Telluria, Duganella, Pseudoduganella, Mokoshia gen. nov. and Zemynaea gen. nov. using orthogonal and non-orthogonal genome-based approaches.</title>
        <authorList>
            <person name="Bowman J.P."/>
        </authorList>
    </citation>
    <scope>NUCLEOTIDE SEQUENCE</scope>
    <source>
        <strain evidence="5">LMG 11547</strain>
    </source>
</reference>
<name>A0ABT2CAR4_9BURK</name>
<comment type="caution">
    <text evidence="5">The sequence shown here is derived from an EMBL/GenBank/DDBJ whole genome shotgun (WGS) entry which is preliminary data.</text>
</comment>
<gene>
    <name evidence="5" type="ORF">NX786_30890</name>
</gene>
<accession>A0ABT2CAR4</accession>
<protein>
    <submittedName>
        <fullName evidence="5">HU family DNA-binding protein</fullName>
    </submittedName>
</protein>
<dbReference type="PRINTS" id="PR01727">
    <property type="entry name" value="DNABINDINGHU"/>
</dbReference>
<dbReference type="InterPro" id="IPR010992">
    <property type="entry name" value="IHF-like_DNA-bd_dom_sf"/>
</dbReference>
<keyword evidence="3 5" id="KW-0238">DNA-binding</keyword>
<evidence type="ECO:0000256" key="1">
    <source>
        <dbReference type="ARBA" id="ARBA00010529"/>
    </source>
</evidence>
<dbReference type="PANTHER" id="PTHR33175:SF3">
    <property type="entry name" value="DNA-BINDING PROTEIN HU-BETA"/>
    <property type="match status" value="1"/>
</dbReference>
<evidence type="ECO:0000256" key="3">
    <source>
        <dbReference type="ARBA" id="ARBA00023125"/>
    </source>
</evidence>
<dbReference type="SUPFAM" id="SSF47729">
    <property type="entry name" value="IHF-like DNA-binding proteins"/>
    <property type="match status" value="1"/>
</dbReference>
<dbReference type="EMBL" id="JANUHC010000017">
    <property type="protein sequence ID" value="MCS0633754.1"/>
    <property type="molecule type" value="Genomic_DNA"/>
</dbReference>
<keyword evidence="6" id="KW-1185">Reference proteome</keyword>
<evidence type="ECO:0000313" key="6">
    <source>
        <dbReference type="Proteomes" id="UP001165263"/>
    </source>
</evidence>
<dbReference type="InterPro" id="IPR000119">
    <property type="entry name" value="Hist_DNA-bd"/>
</dbReference>
<dbReference type="GO" id="GO:0003677">
    <property type="term" value="F:DNA binding"/>
    <property type="evidence" value="ECO:0007669"/>
    <property type="project" value="UniProtKB-KW"/>
</dbReference>
<dbReference type="PANTHER" id="PTHR33175">
    <property type="entry name" value="DNA-BINDING PROTEIN HU"/>
    <property type="match status" value="1"/>
</dbReference>
<evidence type="ECO:0000256" key="2">
    <source>
        <dbReference type="ARBA" id="ARBA00023067"/>
    </source>
</evidence>
<comment type="similarity">
    <text evidence="1 4">Belongs to the bacterial histone-like protein family.</text>
</comment>
<dbReference type="Proteomes" id="UP001165263">
    <property type="component" value="Unassembled WGS sequence"/>
</dbReference>
<organism evidence="5 6">
    <name type="scientific">Telluria mixta</name>
    <dbReference type="NCBI Taxonomy" id="34071"/>
    <lineage>
        <taxon>Bacteria</taxon>
        <taxon>Pseudomonadati</taxon>
        <taxon>Pseudomonadota</taxon>
        <taxon>Betaproteobacteria</taxon>
        <taxon>Burkholderiales</taxon>
        <taxon>Oxalobacteraceae</taxon>
        <taxon>Telluria group</taxon>
        <taxon>Telluria</taxon>
    </lineage>
</organism>
<dbReference type="RefSeq" id="WP_259452748.1">
    <property type="nucleotide sequence ID" value="NZ_JANUHC010000017.1"/>
</dbReference>
<dbReference type="Pfam" id="PF00216">
    <property type="entry name" value="Bac_DNA_binding"/>
    <property type="match status" value="1"/>
</dbReference>